<proteinExistence type="predicted"/>
<evidence type="ECO:0000259" key="2">
    <source>
        <dbReference type="Pfam" id="PF13200"/>
    </source>
</evidence>
<feature type="domain" description="DUF4015" evidence="2">
    <location>
        <begin position="80"/>
        <end position="404"/>
    </location>
</feature>
<evidence type="ECO:0000313" key="4">
    <source>
        <dbReference type="Proteomes" id="UP001501166"/>
    </source>
</evidence>
<name>A0ABP3GSF3_9LACT</name>
<keyword evidence="4" id="KW-1185">Reference proteome</keyword>
<dbReference type="Gene3D" id="3.20.20.80">
    <property type="entry name" value="Glycosidases"/>
    <property type="match status" value="1"/>
</dbReference>
<evidence type="ECO:0000256" key="1">
    <source>
        <dbReference type="SAM" id="SignalP"/>
    </source>
</evidence>
<dbReference type="Proteomes" id="UP001501166">
    <property type="component" value="Unassembled WGS sequence"/>
</dbReference>
<protein>
    <recommendedName>
        <fullName evidence="2">DUF4015 domain-containing protein</fullName>
    </recommendedName>
</protein>
<gene>
    <name evidence="3" type="ORF">GCM10008932_00030</name>
</gene>
<dbReference type="InterPro" id="IPR025275">
    <property type="entry name" value="DUF4015"/>
</dbReference>
<comment type="caution">
    <text evidence="3">The sequence shown here is derived from an EMBL/GenBank/DDBJ whole genome shotgun (WGS) entry which is preliminary data.</text>
</comment>
<keyword evidence="1" id="KW-0732">Signal</keyword>
<feature type="signal peptide" evidence="1">
    <location>
        <begin position="1"/>
        <end position="28"/>
    </location>
</feature>
<organism evidence="3 4">
    <name type="scientific">Alkalibacterium iburiense</name>
    <dbReference type="NCBI Taxonomy" id="290589"/>
    <lineage>
        <taxon>Bacteria</taxon>
        <taxon>Bacillati</taxon>
        <taxon>Bacillota</taxon>
        <taxon>Bacilli</taxon>
        <taxon>Lactobacillales</taxon>
        <taxon>Carnobacteriaceae</taxon>
        <taxon>Alkalibacterium</taxon>
    </lineage>
</organism>
<dbReference type="Pfam" id="PF13200">
    <property type="entry name" value="DUF4015"/>
    <property type="match status" value="1"/>
</dbReference>
<dbReference type="EMBL" id="BAAACW010000001">
    <property type="protein sequence ID" value="GAA0350761.1"/>
    <property type="molecule type" value="Genomic_DNA"/>
</dbReference>
<accession>A0ABP3GSF3</accession>
<sequence>MRKWIKQTVVASAATLLAVGALTPTVWAEEEADVTDEEGLDLTFLTYSEEPLLSVPEEFPDQFKYDSGIDIAYPEDGVKGVFVTAHSAGGQRLHTLTELLNTTELNAMVIDVKDDYGDIVMPFETDNELINQFSRPVMDPEFLMPHLEENDIYPIARIVVFKDSRLANERPDLSFQNEDGTVWANRRGESFVNPYEKDVWDYNVEVAKEAAKMGFKDIQFDYVRFPEGFELRDEELIYSRGHYEESGETNIRQRVDAVTDFVAYARQELQAFDVDVSVDIFGYAATMEETPGIGQNFSRISENVDVISSMIYPSHWGPGTLGIAKPDLEPYNVVNNYMEYENAVLDALGDDAPITRPWLQDFTASYLGAGNYIRYGAEEVSAQIRALHDHGVNEFLLWNAGNTYSEGATYSFD</sequence>
<feature type="chain" id="PRO_5046610515" description="DUF4015 domain-containing protein" evidence="1">
    <location>
        <begin position="29"/>
        <end position="413"/>
    </location>
</feature>
<reference evidence="4" key="1">
    <citation type="journal article" date="2019" name="Int. J. Syst. Evol. Microbiol.">
        <title>The Global Catalogue of Microorganisms (GCM) 10K type strain sequencing project: providing services to taxonomists for standard genome sequencing and annotation.</title>
        <authorList>
            <consortium name="The Broad Institute Genomics Platform"/>
            <consortium name="The Broad Institute Genome Sequencing Center for Infectious Disease"/>
            <person name="Wu L."/>
            <person name="Ma J."/>
        </authorList>
    </citation>
    <scope>NUCLEOTIDE SEQUENCE [LARGE SCALE GENOMIC DNA]</scope>
    <source>
        <strain evidence="4">JCM 12662</strain>
    </source>
</reference>
<evidence type="ECO:0000313" key="3">
    <source>
        <dbReference type="EMBL" id="GAA0350761.1"/>
    </source>
</evidence>
<dbReference type="RefSeq" id="WP_343752705.1">
    <property type="nucleotide sequence ID" value="NZ_BAAACW010000001.1"/>
</dbReference>